<evidence type="ECO:0000313" key="1">
    <source>
        <dbReference type="EMBL" id="AET34233.1"/>
    </source>
</evidence>
<protein>
    <submittedName>
        <fullName evidence="1">Uncharacterized protein</fullName>
    </submittedName>
</protein>
<dbReference type="RefSeq" id="WP_014290058.1">
    <property type="nucleotide sequence ID" value="NC_016645.1"/>
</dbReference>
<dbReference type="HOGENOM" id="CLU_156344_0_0_2"/>
<name>G7VFM7_9CREN</name>
<dbReference type="OrthoDB" id="28192at2157"/>
<sequence length="134" mass="14767">MEVIAIARGPAPGLYYIATAPPRCGLLGIKLAELPIDAEPPFKATYIKTRHGTALLNISKINIDKYLLDHIDQVIEGEVMDGVLEGVACNKKITIRVLDRSLSGPVIAVVPVYYRRRKIPQAVFTLLAYKLQLV</sequence>
<dbReference type="GeneID" id="11594456"/>
<dbReference type="EMBL" id="CP003098">
    <property type="protein sequence ID" value="AET34233.1"/>
    <property type="molecule type" value="Genomic_DNA"/>
</dbReference>
<accession>G7VFM7</accession>
<dbReference type="KEGG" id="pyr:P186_2857"/>
<dbReference type="BioCyc" id="PSP1104324:GJSN-2795-MONOMER"/>
<dbReference type="AlphaFoldDB" id="G7VFM7"/>
<evidence type="ECO:0000313" key="2">
    <source>
        <dbReference type="Proteomes" id="UP000005867"/>
    </source>
</evidence>
<gene>
    <name evidence="1" type="ORF">P186_2857</name>
</gene>
<reference evidence="1 2" key="1">
    <citation type="journal article" date="2012" name="J. Bacteriol.">
        <title>Complete genome sequence of strain 1860, a crenarchaeon of the genus pyrobaculum able to grow with various electron acceptors.</title>
        <authorList>
            <person name="Mardanov A.V."/>
            <person name="Gumerov V.M."/>
            <person name="Slobodkina G.B."/>
            <person name="Beletsky A.V."/>
            <person name="Bonch-Osmolovskaya E.A."/>
            <person name="Ravin N.V."/>
            <person name="Skryabin K.G."/>
        </authorList>
    </citation>
    <scope>NUCLEOTIDE SEQUENCE [LARGE SCALE GENOMIC DNA]</scope>
    <source>
        <strain evidence="1 2">1860</strain>
    </source>
</reference>
<dbReference type="eggNOG" id="arCOG05518">
    <property type="taxonomic scope" value="Archaea"/>
</dbReference>
<dbReference type="STRING" id="1104324.P186_2857"/>
<dbReference type="Proteomes" id="UP000005867">
    <property type="component" value="Chromosome"/>
</dbReference>
<organism evidence="1 2">
    <name type="scientific">Pyrobaculum ferrireducens</name>
    <dbReference type="NCBI Taxonomy" id="1104324"/>
    <lineage>
        <taxon>Archaea</taxon>
        <taxon>Thermoproteota</taxon>
        <taxon>Thermoprotei</taxon>
        <taxon>Thermoproteales</taxon>
        <taxon>Thermoproteaceae</taxon>
        <taxon>Pyrobaculum</taxon>
    </lineage>
</organism>
<keyword evidence="2" id="KW-1185">Reference proteome</keyword>
<proteinExistence type="predicted"/>